<evidence type="ECO:0000259" key="1">
    <source>
        <dbReference type="SMART" id="SM00909"/>
    </source>
</evidence>
<keyword evidence="3" id="KW-1185">Reference proteome</keyword>
<evidence type="ECO:0000313" key="2">
    <source>
        <dbReference type="EMBL" id="SKC63159.1"/>
    </source>
</evidence>
<dbReference type="Proteomes" id="UP000190857">
    <property type="component" value="Unassembled WGS sequence"/>
</dbReference>
<dbReference type="EMBL" id="FUZP01000002">
    <property type="protein sequence ID" value="SKC63159.1"/>
    <property type="molecule type" value="Genomic_DNA"/>
</dbReference>
<dbReference type="Pfam" id="PF25976">
    <property type="entry name" value="LpqB_N"/>
    <property type="match status" value="1"/>
</dbReference>
<dbReference type="STRING" id="123320.SAMN06309945_2244"/>
<dbReference type="AlphaFoldDB" id="A0A1T5KI87"/>
<dbReference type="RefSeq" id="WP_079728292.1">
    <property type="nucleotide sequence ID" value="NZ_FUZP01000002.1"/>
</dbReference>
<proteinExistence type="predicted"/>
<dbReference type="InterPro" id="IPR059026">
    <property type="entry name" value="LpqB_N"/>
</dbReference>
<sequence>MTAPRSSILALLVAGLLVLTGCAVIPRQGPVEQGESVQEDTDPGFLFVPKGPEQDADQQAILEGFVEAASSPLNNYEIAREFLAPGAKVDWNPDASVTVDEQSKRLYSAVDDRTIALTTTATADVSAAGEYREASSNEPVSRSYHFTEVNGQWRLSEVPDGIVLERSKFDSVFSAHALSFFDPSWTYLVPDLRWFPSRASTGTRIVTALLDGPSEWLQQAVVTAFPEGTALSKDSVPLRGTTAEIDLNREALQAETIALQRMQAQVTASLTGVSSITAVQISIAGTVEEIPTLTVATPRVDSRALVFDGKTFGFQNASAIQRIEGLSTQIEGVNPRAATVNAAQTQAAVLTAGGVASVRSGASSPTMVDERANLIAPALDNFGYVWTVPSDRPGDVHAIAADGTQTPVVTSWPEASQIVSLQVSRDGTRVLALLRSGGQNRLLVAGIERNNANLPLTLGEPVELTIGSGTAIGATWVDSVSVASVTAGEGDERTVVQQAVRGQSEQLPSSEGAIAVAGGNTARQLRTLDADGELSIFQGSSWQQVADGIRFVATQMGSPD</sequence>
<organism evidence="2 3">
    <name type="scientific">Okibacterium fritillariae</name>
    <dbReference type="NCBI Taxonomy" id="123320"/>
    <lineage>
        <taxon>Bacteria</taxon>
        <taxon>Bacillati</taxon>
        <taxon>Actinomycetota</taxon>
        <taxon>Actinomycetes</taxon>
        <taxon>Micrococcales</taxon>
        <taxon>Microbacteriaceae</taxon>
        <taxon>Okibacterium</taxon>
    </lineage>
</organism>
<dbReference type="PROSITE" id="PS51257">
    <property type="entry name" value="PROKAR_LIPOPROTEIN"/>
    <property type="match status" value="1"/>
</dbReference>
<accession>A0A1T5KI87</accession>
<dbReference type="InterPro" id="IPR019606">
    <property type="entry name" value="GerMN"/>
</dbReference>
<reference evidence="2 3" key="1">
    <citation type="submission" date="2017-02" db="EMBL/GenBank/DDBJ databases">
        <authorList>
            <person name="Peterson S.W."/>
        </authorList>
    </citation>
    <scope>NUCLEOTIDE SEQUENCE [LARGE SCALE GENOMIC DNA]</scope>
    <source>
        <strain evidence="2 3">VKM Ac-2059</strain>
    </source>
</reference>
<dbReference type="OrthoDB" id="3226781at2"/>
<feature type="domain" description="GerMN" evidence="1">
    <location>
        <begin position="202"/>
        <end position="292"/>
    </location>
</feature>
<dbReference type="SMART" id="SM00909">
    <property type="entry name" value="Germane"/>
    <property type="match status" value="1"/>
</dbReference>
<name>A0A1T5KI87_9MICO</name>
<gene>
    <name evidence="2" type="ORF">SAMN06309945_2244</name>
</gene>
<evidence type="ECO:0000313" key="3">
    <source>
        <dbReference type="Proteomes" id="UP000190857"/>
    </source>
</evidence>
<protein>
    <submittedName>
        <fullName evidence="2">Sporulation and spore germination</fullName>
    </submittedName>
</protein>
<dbReference type="Pfam" id="PF10646">
    <property type="entry name" value="Germane"/>
    <property type="match status" value="1"/>
</dbReference>